<sequence>MPFHLLPSSDTDMSRTFEIISTTFGNQHPYIEAVYPAHSTPEGRKRSTERLLAVKNTDPCCNFLKVVDTASGKIVAVAKWNIYDDHIPEEADLDGDWWENEEEKEFARVMYREYLVPRRRAIGELKGNVMCKLFYPLSSRRAELMVVGLDLLTVDPEYQRRGVGRMLVQWGTLLADDIGLTAVVESTDPGRGLYESEGFVYVDTFETKFPEKWEGRRKQKFHWMVRPCKVGRTD</sequence>
<dbReference type="PANTHER" id="PTHR42791:SF14">
    <property type="entry name" value="N-ACETYLTRANSFERASE DOMAIN-CONTAINING PROTEIN"/>
    <property type="match status" value="1"/>
</dbReference>
<dbReference type="InterPro" id="IPR052523">
    <property type="entry name" value="Trichothecene_AcTrans"/>
</dbReference>
<dbReference type="PANTHER" id="PTHR42791">
    <property type="entry name" value="GNAT FAMILY ACETYLTRANSFERASE"/>
    <property type="match status" value="1"/>
</dbReference>
<dbReference type="InterPro" id="IPR000182">
    <property type="entry name" value="GNAT_dom"/>
</dbReference>
<dbReference type="OrthoDB" id="2832510at2759"/>
<dbReference type="AlphaFoldDB" id="H0ERJ1"/>
<protein>
    <recommendedName>
        <fullName evidence="1">N-acetyltransferase domain-containing protein</fullName>
    </recommendedName>
</protein>
<dbReference type="SUPFAM" id="SSF55729">
    <property type="entry name" value="Acyl-CoA N-acyltransferases (Nat)"/>
    <property type="match status" value="1"/>
</dbReference>
<reference evidence="2 3" key="1">
    <citation type="journal article" date="2012" name="Eukaryot. Cell">
        <title>Genome sequence of the fungus Glarea lozoyensis: the first genome sequence of a species from the Helotiaceae family.</title>
        <authorList>
            <person name="Youssar L."/>
            <person name="Gruening B.A."/>
            <person name="Erxleben A."/>
            <person name="Guenther S."/>
            <person name="Huettel W."/>
        </authorList>
    </citation>
    <scope>NUCLEOTIDE SEQUENCE [LARGE SCALE GENOMIC DNA]</scope>
    <source>
        <strain evidence="3">ATCC 74030 / MF5533</strain>
    </source>
</reference>
<evidence type="ECO:0000313" key="3">
    <source>
        <dbReference type="Proteomes" id="UP000005446"/>
    </source>
</evidence>
<dbReference type="InParanoid" id="H0ERJ1"/>
<organism evidence="2 3">
    <name type="scientific">Glarea lozoyensis (strain ATCC 74030 / MF5533)</name>
    <dbReference type="NCBI Taxonomy" id="1104152"/>
    <lineage>
        <taxon>Eukaryota</taxon>
        <taxon>Fungi</taxon>
        <taxon>Dikarya</taxon>
        <taxon>Ascomycota</taxon>
        <taxon>Pezizomycotina</taxon>
        <taxon>Leotiomycetes</taxon>
        <taxon>Helotiales</taxon>
        <taxon>Helotiaceae</taxon>
        <taxon>Glarea</taxon>
    </lineage>
</organism>
<keyword evidence="3" id="KW-1185">Reference proteome</keyword>
<dbReference type="Proteomes" id="UP000005446">
    <property type="component" value="Unassembled WGS sequence"/>
</dbReference>
<name>H0ERJ1_GLAL7</name>
<dbReference type="EMBL" id="AGUE01000135">
    <property type="protein sequence ID" value="EHK98802.1"/>
    <property type="molecule type" value="Genomic_DNA"/>
</dbReference>
<dbReference type="Pfam" id="PF13508">
    <property type="entry name" value="Acetyltransf_7"/>
    <property type="match status" value="1"/>
</dbReference>
<dbReference type="Gene3D" id="3.40.630.30">
    <property type="match status" value="1"/>
</dbReference>
<dbReference type="CDD" id="cd04301">
    <property type="entry name" value="NAT_SF"/>
    <property type="match status" value="1"/>
</dbReference>
<dbReference type="PROSITE" id="PS51186">
    <property type="entry name" value="GNAT"/>
    <property type="match status" value="1"/>
</dbReference>
<evidence type="ECO:0000313" key="2">
    <source>
        <dbReference type="EMBL" id="EHK98802.1"/>
    </source>
</evidence>
<feature type="domain" description="N-acetyltransferase" evidence="1">
    <location>
        <begin position="85"/>
        <end position="229"/>
    </location>
</feature>
<dbReference type="InterPro" id="IPR016181">
    <property type="entry name" value="Acyl_CoA_acyltransferase"/>
</dbReference>
<evidence type="ECO:0000259" key="1">
    <source>
        <dbReference type="PROSITE" id="PS51186"/>
    </source>
</evidence>
<gene>
    <name evidence="2" type="ORF">M7I_5310</name>
</gene>
<accession>H0ERJ1</accession>
<proteinExistence type="predicted"/>
<dbReference type="GO" id="GO:0016747">
    <property type="term" value="F:acyltransferase activity, transferring groups other than amino-acyl groups"/>
    <property type="evidence" value="ECO:0007669"/>
    <property type="project" value="InterPro"/>
</dbReference>
<dbReference type="HOGENOM" id="CLU_060131_6_5_1"/>
<comment type="caution">
    <text evidence="2">The sequence shown here is derived from an EMBL/GenBank/DDBJ whole genome shotgun (WGS) entry which is preliminary data.</text>
</comment>